<organism evidence="3 4">
    <name type="scientific">Micromonospora wenchangensis</name>
    <dbReference type="NCBI Taxonomy" id="1185415"/>
    <lineage>
        <taxon>Bacteria</taxon>
        <taxon>Bacillati</taxon>
        <taxon>Actinomycetota</taxon>
        <taxon>Actinomycetes</taxon>
        <taxon>Micromonosporales</taxon>
        <taxon>Micromonosporaceae</taxon>
        <taxon>Micromonospora</taxon>
    </lineage>
</organism>
<sequence>MTGGRGRSPADPPFWAERGWLLSVAFLAGMALLAAGVWVSGATRQTEVDPVARTAAAAPVAQCPSRPVVAAGTAVPPDDVAWRTLDGGDRVPVSATQGPSRTADGVLGCFAHTPIGAVLAAHAVPTQLAGPAWRAVADRQVLPGPGRDVLVARLEAAAGVVTSRGGGSYAGFALVRYAADAAQVQLLVKTGAGGYVATLVALRWDAGDWKVAPSRAGVVHASLGTVTGSAGYTLWRK</sequence>
<keyword evidence="1" id="KW-0472">Membrane</keyword>
<evidence type="ECO:0000313" key="3">
    <source>
        <dbReference type="EMBL" id="OWV05832.1"/>
    </source>
</evidence>
<accession>A0A246RKA8</accession>
<dbReference type="InterPro" id="IPR058488">
    <property type="entry name" value="DUF8175"/>
</dbReference>
<proteinExistence type="predicted"/>
<evidence type="ECO:0000313" key="4">
    <source>
        <dbReference type="Proteomes" id="UP000197174"/>
    </source>
</evidence>
<dbReference type="Pfam" id="PF26526">
    <property type="entry name" value="DUF8175"/>
    <property type="match status" value="1"/>
</dbReference>
<name>A0A246RKA8_9ACTN</name>
<evidence type="ECO:0000259" key="2">
    <source>
        <dbReference type="Pfam" id="PF26526"/>
    </source>
</evidence>
<reference evidence="3 4" key="1">
    <citation type="submission" date="2017-03" db="EMBL/GenBank/DDBJ databases">
        <title>Whole genome sequence of Micromonospora wenchangensis, isolated from mangrove soil.</title>
        <authorList>
            <person name="Yang H."/>
        </authorList>
    </citation>
    <scope>NUCLEOTIDE SEQUENCE [LARGE SCALE GENOMIC DNA]</scope>
    <source>
        <strain evidence="3 4">CCTCC AA 2012002</strain>
    </source>
</reference>
<dbReference type="AlphaFoldDB" id="A0A246RKA8"/>
<comment type="caution">
    <text evidence="3">The sequence shown here is derived from an EMBL/GenBank/DDBJ whole genome shotgun (WGS) entry which is preliminary data.</text>
</comment>
<keyword evidence="1" id="KW-0812">Transmembrane</keyword>
<evidence type="ECO:0000256" key="1">
    <source>
        <dbReference type="SAM" id="Phobius"/>
    </source>
</evidence>
<keyword evidence="1" id="KW-1133">Transmembrane helix</keyword>
<dbReference type="Proteomes" id="UP000197174">
    <property type="component" value="Unassembled WGS sequence"/>
</dbReference>
<dbReference type="OrthoDB" id="4428031at2"/>
<feature type="domain" description="DUF8175" evidence="2">
    <location>
        <begin position="50"/>
        <end position="233"/>
    </location>
</feature>
<dbReference type="EMBL" id="MZMV01000027">
    <property type="protein sequence ID" value="OWV05832.1"/>
    <property type="molecule type" value="Genomic_DNA"/>
</dbReference>
<protein>
    <recommendedName>
        <fullName evidence="2">DUF8175 domain-containing protein</fullName>
    </recommendedName>
</protein>
<gene>
    <name evidence="3" type="ORF">B5D80_17315</name>
</gene>
<dbReference type="RefSeq" id="WP_088644917.1">
    <property type="nucleotide sequence ID" value="NZ_MZMV01000027.1"/>
</dbReference>
<feature type="transmembrane region" description="Helical" evidence="1">
    <location>
        <begin position="20"/>
        <end position="39"/>
    </location>
</feature>
<keyword evidence="4" id="KW-1185">Reference proteome</keyword>